<evidence type="ECO:0000256" key="1">
    <source>
        <dbReference type="SAM" id="MobiDB-lite"/>
    </source>
</evidence>
<organism evidence="2 3">
    <name type="scientific">Azospirillum rugosum</name>
    <dbReference type="NCBI Taxonomy" id="416170"/>
    <lineage>
        <taxon>Bacteria</taxon>
        <taxon>Pseudomonadati</taxon>
        <taxon>Pseudomonadota</taxon>
        <taxon>Alphaproteobacteria</taxon>
        <taxon>Rhodospirillales</taxon>
        <taxon>Azospirillaceae</taxon>
        <taxon>Azospirillum</taxon>
    </lineage>
</organism>
<protein>
    <recommendedName>
        <fullName evidence="4">Replication protein</fullName>
    </recommendedName>
</protein>
<dbReference type="Proteomes" id="UP000781958">
    <property type="component" value="Unassembled WGS sequence"/>
</dbReference>
<feature type="compositionally biased region" description="Polar residues" evidence="1">
    <location>
        <begin position="26"/>
        <end position="35"/>
    </location>
</feature>
<name>A0ABS4SI39_9PROT</name>
<keyword evidence="3" id="KW-1185">Reference proteome</keyword>
<sequence>MAKMRITPARISLSPGPKADKDNLKTGCTSATQRPPSWADRLPLPPVQHDVAWLTKHWKPKERFETADQVRERRDKLVRLLENGENAARRVAKRLKRCKPQRRCGSGACPICGRRFRRWWVGEVLKLLSFTEITDGDNDAVVLSVTLVNRDHRRQAGQLHTLDLRKLIDQYRTQIKRAGLNVRFMVGAVDISFNIDGLKRWEPHWSPHLYLLVNGATSKAIREALERHLIADDAVPRPIRMRTVKNGVKAASYAWKSAFFQRNSFLDGLGRPNTWPYPMKPTQVRELMIYLDRYQPTDRLFLRNVRRHGWNLVPF</sequence>
<dbReference type="EMBL" id="JAGINP010000006">
    <property type="protein sequence ID" value="MBP2292236.1"/>
    <property type="molecule type" value="Genomic_DNA"/>
</dbReference>
<reference evidence="2 3" key="1">
    <citation type="submission" date="2021-03" db="EMBL/GenBank/DDBJ databases">
        <title>Genomic Encyclopedia of Type Strains, Phase III (KMG-III): the genomes of soil and plant-associated and newly described type strains.</title>
        <authorList>
            <person name="Whitman W."/>
        </authorList>
    </citation>
    <scope>NUCLEOTIDE SEQUENCE [LARGE SCALE GENOMIC DNA]</scope>
    <source>
        <strain evidence="2 3">IMMIB AFH-6</strain>
    </source>
</reference>
<comment type="caution">
    <text evidence="2">The sequence shown here is derived from an EMBL/GenBank/DDBJ whole genome shotgun (WGS) entry which is preliminary data.</text>
</comment>
<accession>A0ABS4SI39</accession>
<proteinExistence type="predicted"/>
<feature type="region of interest" description="Disordered" evidence="1">
    <location>
        <begin position="1"/>
        <end position="37"/>
    </location>
</feature>
<evidence type="ECO:0008006" key="4">
    <source>
        <dbReference type="Google" id="ProtNLM"/>
    </source>
</evidence>
<gene>
    <name evidence="2" type="ORF">J2851_002006</name>
</gene>
<evidence type="ECO:0000313" key="2">
    <source>
        <dbReference type="EMBL" id="MBP2292236.1"/>
    </source>
</evidence>
<evidence type="ECO:0000313" key="3">
    <source>
        <dbReference type="Proteomes" id="UP000781958"/>
    </source>
</evidence>
<dbReference type="RefSeq" id="WP_209766110.1">
    <property type="nucleotide sequence ID" value="NZ_JAGINP010000006.1"/>
</dbReference>